<feature type="compositionally biased region" description="Polar residues" evidence="2">
    <location>
        <begin position="108"/>
        <end position="125"/>
    </location>
</feature>
<feature type="coiled-coil region" evidence="1">
    <location>
        <begin position="177"/>
        <end position="204"/>
    </location>
</feature>
<feature type="compositionally biased region" description="Basic residues" evidence="2">
    <location>
        <begin position="51"/>
        <end position="60"/>
    </location>
</feature>
<comment type="caution">
    <text evidence="3">The sequence shown here is derived from an EMBL/GenBank/DDBJ whole genome shotgun (WGS) entry which is preliminary data.</text>
</comment>
<reference evidence="3 4" key="1">
    <citation type="submission" date="2019-03" db="EMBL/GenBank/DDBJ databases">
        <title>The genome sequence of a newly discovered highly antifungal drug resistant Aspergillus species, Aspergillus tanneri NIH 1004.</title>
        <authorList>
            <person name="Mounaud S."/>
            <person name="Singh I."/>
            <person name="Joardar V."/>
            <person name="Pakala S."/>
            <person name="Pakala S."/>
            <person name="Venepally P."/>
            <person name="Hoover J."/>
            <person name="Nierman W."/>
            <person name="Chung J."/>
            <person name="Losada L."/>
        </authorList>
    </citation>
    <scope>NUCLEOTIDE SEQUENCE [LARGE SCALE GENOMIC DNA]</scope>
    <source>
        <strain evidence="3 4">NIH1004</strain>
    </source>
</reference>
<evidence type="ECO:0000256" key="1">
    <source>
        <dbReference type="SAM" id="Coils"/>
    </source>
</evidence>
<evidence type="ECO:0000256" key="2">
    <source>
        <dbReference type="SAM" id="MobiDB-lite"/>
    </source>
</evidence>
<feature type="compositionally biased region" description="Polar residues" evidence="2">
    <location>
        <begin position="1"/>
        <end position="20"/>
    </location>
</feature>
<gene>
    <name evidence="3" type="ORF">EYZ11_005443</name>
</gene>
<name>A0A4S3JIK1_9EURO</name>
<feature type="region of interest" description="Disordered" evidence="2">
    <location>
        <begin position="1"/>
        <end position="79"/>
    </location>
</feature>
<feature type="compositionally biased region" description="Basic and acidic residues" evidence="2">
    <location>
        <begin position="33"/>
        <end position="50"/>
    </location>
</feature>
<dbReference type="AlphaFoldDB" id="A0A4S3JIK1"/>
<protein>
    <submittedName>
        <fullName evidence="3">Uncharacterized protein</fullName>
    </submittedName>
</protein>
<evidence type="ECO:0000313" key="4">
    <source>
        <dbReference type="Proteomes" id="UP000308092"/>
    </source>
</evidence>
<dbReference type="EMBL" id="SOSA01000174">
    <property type="protein sequence ID" value="THC95085.1"/>
    <property type="molecule type" value="Genomic_DNA"/>
</dbReference>
<keyword evidence="1" id="KW-0175">Coiled coil</keyword>
<dbReference type="VEuPathDB" id="FungiDB:EYZ11_005443"/>
<keyword evidence="4" id="KW-1185">Reference proteome</keyword>
<feature type="compositionally biased region" description="Polar residues" evidence="2">
    <location>
        <begin position="61"/>
        <end position="70"/>
    </location>
</feature>
<accession>A0A4S3JIK1</accession>
<sequence>MPSLQNVSQDQSPPSFNSSRHSFEYEGLGMYLDNERHEREKDRYANEKIKKSFAHVHHRSTSGTSQLSTSDMEDGAGVESMTHSGPDTLYSSVHGSSVQAPWPSLQTHESSFTRLPGTSQTNVSGRPSFGYSRDNGNTLDRASPISRSSLDFVFRSKMQNNMDPISRAATVKAARQAFEEKEAAKALKLEEQQLKAEAKQIRRKGKSPWKRPYTPYVNITTPSFIWILEDTVQEHMDALFDVVTNPNFQATEENQ</sequence>
<feature type="region of interest" description="Disordered" evidence="2">
    <location>
        <begin position="108"/>
        <end position="142"/>
    </location>
</feature>
<dbReference type="Proteomes" id="UP000308092">
    <property type="component" value="Unassembled WGS sequence"/>
</dbReference>
<organism evidence="3 4">
    <name type="scientific">Aspergillus tanneri</name>
    <dbReference type="NCBI Taxonomy" id="1220188"/>
    <lineage>
        <taxon>Eukaryota</taxon>
        <taxon>Fungi</taxon>
        <taxon>Dikarya</taxon>
        <taxon>Ascomycota</taxon>
        <taxon>Pezizomycotina</taxon>
        <taxon>Eurotiomycetes</taxon>
        <taxon>Eurotiomycetidae</taxon>
        <taxon>Eurotiales</taxon>
        <taxon>Aspergillaceae</taxon>
        <taxon>Aspergillus</taxon>
        <taxon>Aspergillus subgen. Circumdati</taxon>
    </lineage>
</organism>
<proteinExistence type="predicted"/>
<evidence type="ECO:0000313" key="3">
    <source>
        <dbReference type="EMBL" id="THC95085.1"/>
    </source>
</evidence>